<keyword evidence="1" id="KW-0472">Membrane</keyword>
<dbReference type="Proteomes" id="UP000256913">
    <property type="component" value="Unassembled WGS sequence"/>
</dbReference>
<feature type="transmembrane region" description="Helical" evidence="1">
    <location>
        <begin position="40"/>
        <end position="63"/>
    </location>
</feature>
<organism evidence="2 3">
    <name type="scientific">Asanoa ferruginea</name>
    <dbReference type="NCBI Taxonomy" id="53367"/>
    <lineage>
        <taxon>Bacteria</taxon>
        <taxon>Bacillati</taxon>
        <taxon>Actinomycetota</taxon>
        <taxon>Actinomycetes</taxon>
        <taxon>Micromonosporales</taxon>
        <taxon>Micromonosporaceae</taxon>
        <taxon>Asanoa</taxon>
    </lineage>
</organism>
<accession>A0A3D9ZS03</accession>
<keyword evidence="1" id="KW-0812">Transmembrane</keyword>
<protein>
    <submittedName>
        <fullName evidence="2">Uncharacterized protein</fullName>
    </submittedName>
</protein>
<proteinExistence type="predicted"/>
<gene>
    <name evidence="2" type="ORF">DFJ67_4782</name>
</gene>
<dbReference type="AlphaFoldDB" id="A0A3D9ZS03"/>
<comment type="caution">
    <text evidence="2">The sequence shown here is derived from an EMBL/GenBank/DDBJ whole genome shotgun (WGS) entry which is preliminary data.</text>
</comment>
<keyword evidence="1" id="KW-1133">Transmembrane helix</keyword>
<sequence>MRRTRVVILALGLVALLALLAGSIAWIVAGATGVLNSGVGAYIATGGLSVLSGYLLVSLVGHLRAGRRLSRRVARIRLRGSDAGVE</sequence>
<dbReference type="RefSeq" id="WP_116070009.1">
    <property type="nucleotide sequence ID" value="NZ_BONB01000024.1"/>
</dbReference>
<name>A0A3D9ZS03_9ACTN</name>
<keyword evidence="3" id="KW-1185">Reference proteome</keyword>
<evidence type="ECO:0000313" key="2">
    <source>
        <dbReference type="EMBL" id="REF98763.1"/>
    </source>
</evidence>
<reference evidence="2 3" key="1">
    <citation type="submission" date="2018-08" db="EMBL/GenBank/DDBJ databases">
        <title>Sequencing the genomes of 1000 actinobacteria strains.</title>
        <authorList>
            <person name="Klenk H.-P."/>
        </authorList>
    </citation>
    <scope>NUCLEOTIDE SEQUENCE [LARGE SCALE GENOMIC DNA]</scope>
    <source>
        <strain evidence="2 3">DSM 44099</strain>
    </source>
</reference>
<evidence type="ECO:0000313" key="3">
    <source>
        <dbReference type="Proteomes" id="UP000256913"/>
    </source>
</evidence>
<dbReference type="EMBL" id="QUMQ01000001">
    <property type="protein sequence ID" value="REF98763.1"/>
    <property type="molecule type" value="Genomic_DNA"/>
</dbReference>
<evidence type="ECO:0000256" key="1">
    <source>
        <dbReference type="SAM" id="Phobius"/>
    </source>
</evidence>